<dbReference type="InterPro" id="IPR029058">
    <property type="entry name" value="AB_hydrolase_fold"/>
</dbReference>
<dbReference type="OrthoDB" id="2987348at2"/>
<dbReference type="EMBL" id="VFPH01000002">
    <property type="protein sequence ID" value="TQM38729.1"/>
    <property type="molecule type" value="Genomic_DNA"/>
</dbReference>
<dbReference type="InterPro" id="IPR000639">
    <property type="entry name" value="Epox_hydrolase-like"/>
</dbReference>
<name>A0A543FY51_9PSEU</name>
<dbReference type="InterPro" id="IPR050228">
    <property type="entry name" value="Carboxylesterase_BioH"/>
</dbReference>
<dbReference type="Gene3D" id="3.40.50.1820">
    <property type="entry name" value="alpha/beta hydrolase"/>
    <property type="match status" value="1"/>
</dbReference>
<dbReference type="RefSeq" id="WP_142105360.1">
    <property type="nucleotide sequence ID" value="NZ_VFPH01000002.1"/>
</dbReference>
<keyword evidence="3" id="KW-1185">Reference proteome</keyword>
<dbReference type="Pfam" id="PF00561">
    <property type="entry name" value="Abhydrolase_1"/>
    <property type="match status" value="1"/>
</dbReference>
<proteinExistence type="predicted"/>
<dbReference type="SUPFAM" id="SSF53474">
    <property type="entry name" value="alpha/beta-Hydrolases"/>
    <property type="match status" value="1"/>
</dbReference>
<feature type="domain" description="AB hydrolase-1" evidence="1">
    <location>
        <begin position="23"/>
        <end position="275"/>
    </location>
</feature>
<reference evidence="2 3" key="1">
    <citation type="submission" date="2019-06" db="EMBL/GenBank/DDBJ databases">
        <title>Sequencing the genomes of 1000 actinobacteria strains.</title>
        <authorList>
            <person name="Klenk H.-P."/>
        </authorList>
    </citation>
    <scope>NUCLEOTIDE SEQUENCE [LARGE SCALE GENOMIC DNA]</scope>
    <source>
        <strain evidence="2 3">DSM 45511</strain>
    </source>
</reference>
<dbReference type="GO" id="GO:0003824">
    <property type="term" value="F:catalytic activity"/>
    <property type="evidence" value="ECO:0007669"/>
    <property type="project" value="InterPro"/>
</dbReference>
<evidence type="ECO:0000259" key="1">
    <source>
        <dbReference type="Pfam" id="PF00561"/>
    </source>
</evidence>
<gene>
    <name evidence="2" type="ORF">FB388_5973</name>
</gene>
<organism evidence="2 3">
    <name type="scientific">Pseudonocardia cypriaca</name>
    <dbReference type="NCBI Taxonomy" id="882449"/>
    <lineage>
        <taxon>Bacteria</taxon>
        <taxon>Bacillati</taxon>
        <taxon>Actinomycetota</taxon>
        <taxon>Actinomycetes</taxon>
        <taxon>Pseudonocardiales</taxon>
        <taxon>Pseudonocardiaceae</taxon>
        <taxon>Pseudonocardia</taxon>
    </lineage>
</organism>
<dbReference type="InterPro" id="IPR000073">
    <property type="entry name" value="AB_hydrolase_1"/>
</dbReference>
<evidence type="ECO:0000313" key="2">
    <source>
        <dbReference type="EMBL" id="TQM38729.1"/>
    </source>
</evidence>
<accession>A0A543FY51</accession>
<evidence type="ECO:0000313" key="3">
    <source>
        <dbReference type="Proteomes" id="UP000319818"/>
    </source>
</evidence>
<sequence length="287" mass="31517">MPISSPVDGFRLAYDDHPGAGDPVVLLHGWPGDRHDLREVVARLRGRHRLVVPDLRGFGESEGPADAPPQAYGAEEQARSVLALVEELGLGPVVLAGYDVGSRTAQVAARSRPDLVRALVVSPPVPGVGERVLSPLAHREYWYQAFHQLDLAERLIDGRRDAVHAYLEHFWSHWSGPDYTPDPAQLDRLADAYARPGAFVASISWYRAGAGTVARSLTERTPAPEDRVAVPTTVLWPEQDSLFPREWSDRVGQHYSDVEVRPVDGVGHFLPLEAPDAFVAAILERSS</sequence>
<dbReference type="PANTHER" id="PTHR43194">
    <property type="entry name" value="HYDROLASE ALPHA/BETA FOLD FAMILY"/>
    <property type="match status" value="1"/>
</dbReference>
<dbReference type="Proteomes" id="UP000319818">
    <property type="component" value="Unassembled WGS sequence"/>
</dbReference>
<dbReference type="AlphaFoldDB" id="A0A543FY51"/>
<comment type="caution">
    <text evidence="2">The sequence shown here is derived from an EMBL/GenBank/DDBJ whole genome shotgun (WGS) entry which is preliminary data.</text>
</comment>
<dbReference type="PANTHER" id="PTHR43194:SF2">
    <property type="entry name" value="PEROXISOMAL MEMBRANE PROTEIN LPX1"/>
    <property type="match status" value="1"/>
</dbReference>
<protein>
    <submittedName>
        <fullName evidence="2">Pimeloyl-ACP methyl ester carboxylesterase</fullName>
    </submittedName>
</protein>
<dbReference type="PRINTS" id="PR00412">
    <property type="entry name" value="EPOXHYDRLASE"/>
</dbReference>